<comment type="caution">
    <text evidence="7">The sequence shown here is derived from an EMBL/GenBank/DDBJ whole genome shotgun (WGS) entry which is preliminary data.</text>
</comment>
<accession>A0A9N7YJA4</accession>
<evidence type="ECO:0000313" key="8">
    <source>
        <dbReference type="Proteomes" id="UP001153269"/>
    </source>
</evidence>
<keyword evidence="1" id="KW-0479">Metal-binding</keyword>
<dbReference type="Pfam" id="PF14634">
    <property type="entry name" value="zf-RING_5"/>
    <property type="match status" value="1"/>
</dbReference>
<organism evidence="7 8">
    <name type="scientific">Pleuronectes platessa</name>
    <name type="common">European plaice</name>
    <dbReference type="NCBI Taxonomy" id="8262"/>
    <lineage>
        <taxon>Eukaryota</taxon>
        <taxon>Metazoa</taxon>
        <taxon>Chordata</taxon>
        <taxon>Craniata</taxon>
        <taxon>Vertebrata</taxon>
        <taxon>Euteleostomi</taxon>
        <taxon>Actinopterygii</taxon>
        <taxon>Neopterygii</taxon>
        <taxon>Teleostei</taxon>
        <taxon>Neoteleostei</taxon>
        <taxon>Acanthomorphata</taxon>
        <taxon>Carangaria</taxon>
        <taxon>Pleuronectiformes</taxon>
        <taxon>Pleuronectoidei</taxon>
        <taxon>Pleuronectidae</taxon>
        <taxon>Pleuronectes</taxon>
    </lineage>
</organism>
<dbReference type="AlphaFoldDB" id="A0A9N7YJA4"/>
<dbReference type="Gene3D" id="3.30.40.10">
    <property type="entry name" value="Zinc/RING finger domain, C3HC4 (zinc finger)"/>
    <property type="match status" value="1"/>
</dbReference>
<evidence type="ECO:0000313" key="7">
    <source>
        <dbReference type="EMBL" id="CAB1426259.1"/>
    </source>
</evidence>
<feature type="region of interest" description="Disordered" evidence="5">
    <location>
        <begin position="86"/>
        <end position="131"/>
    </location>
</feature>
<name>A0A9N7YJA4_PLEPL</name>
<dbReference type="InterPro" id="IPR001841">
    <property type="entry name" value="Znf_RING"/>
</dbReference>
<dbReference type="SUPFAM" id="SSF57850">
    <property type="entry name" value="RING/U-box"/>
    <property type="match status" value="1"/>
</dbReference>
<dbReference type="InterPro" id="IPR013083">
    <property type="entry name" value="Znf_RING/FYVE/PHD"/>
</dbReference>
<dbReference type="GO" id="GO:0016567">
    <property type="term" value="P:protein ubiquitination"/>
    <property type="evidence" value="ECO:0007669"/>
    <property type="project" value="TreeGrafter"/>
</dbReference>
<dbReference type="GO" id="GO:0008270">
    <property type="term" value="F:zinc ion binding"/>
    <property type="evidence" value="ECO:0007669"/>
    <property type="project" value="UniProtKB-KW"/>
</dbReference>
<proteinExistence type="predicted"/>
<dbReference type="PANTHER" id="PTHR22791:SF14">
    <property type="entry name" value="RING FINGER PROTEIN 227"/>
    <property type="match status" value="1"/>
</dbReference>
<dbReference type="InterPro" id="IPR051435">
    <property type="entry name" value="RING_finger_E3_ubiq-ligases"/>
</dbReference>
<feature type="compositionally biased region" description="Acidic residues" evidence="5">
    <location>
        <begin position="87"/>
        <end position="108"/>
    </location>
</feature>
<dbReference type="EMBL" id="CADEAL010000872">
    <property type="protein sequence ID" value="CAB1426259.1"/>
    <property type="molecule type" value="Genomic_DNA"/>
</dbReference>
<dbReference type="GO" id="GO:0061630">
    <property type="term" value="F:ubiquitin protein ligase activity"/>
    <property type="evidence" value="ECO:0007669"/>
    <property type="project" value="TreeGrafter"/>
</dbReference>
<gene>
    <name evidence="7" type="ORF">PLEPLA_LOCUS14194</name>
</gene>
<sequence length="173" mass="19205">MYSHIECGICYRTYNAGRRCPRELRCRHTFCEDCLLALSRPGEGSPGADTSIVCPLCRETTSIPGEGRIRSELRVDESVLARLMEAEVLDQEEDGDPEEAQEPDEDEGATLRETQAEESDSSSGSRGGKVRRSLKKVWKVISGKSLQQGGGENCMTDDDMKNFAMMSCACYMF</sequence>
<evidence type="ECO:0000259" key="6">
    <source>
        <dbReference type="PROSITE" id="PS50089"/>
    </source>
</evidence>
<evidence type="ECO:0000256" key="1">
    <source>
        <dbReference type="ARBA" id="ARBA00022723"/>
    </source>
</evidence>
<evidence type="ECO:0000256" key="3">
    <source>
        <dbReference type="ARBA" id="ARBA00022833"/>
    </source>
</evidence>
<feature type="domain" description="RING-type" evidence="6">
    <location>
        <begin position="7"/>
        <end position="58"/>
    </location>
</feature>
<keyword evidence="3" id="KW-0862">Zinc</keyword>
<dbReference type="InterPro" id="IPR017907">
    <property type="entry name" value="Znf_RING_CS"/>
</dbReference>
<evidence type="ECO:0000256" key="4">
    <source>
        <dbReference type="PROSITE-ProRule" id="PRU00175"/>
    </source>
</evidence>
<dbReference type="SMART" id="SM00184">
    <property type="entry name" value="RING"/>
    <property type="match status" value="1"/>
</dbReference>
<dbReference type="Proteomes" id="UP001153269">
    <property type="component" value="Unassembled WGS sequence"/>
</dbReference>
<evidence type="ECO:0000256" key="5">
    <source>
        <dbReference type="SAM" id="MobiDB-lite"/>
    </source>
</evidence>
<keyword evidence="8" id="KW-1185">Reference proteome</keyword>
<dbReference type="PANTHER" id="PTHR22791">
    <property type="entry name" value="RING-TYPE DOMAIN-CONTAINING PROTEIN"/>
    <property type="match status" value="1"/>
</dbReference>
<protein>
    <recommendedName>
        <fullName evidence="6">RING-type domain-containing protein</fullName>
    </recommendedName>
</protein>
<dbReference type="PROSITE" id="PS50089">
    <property type="entry name" value="ZF_RING_2"/>
    <property type="match status" value="1"/>
</dbReference>
<evidence type="ECO:0000256" key="2">
    <source>
        <dbReference type="ARBA" id="ARBA00022771"/>
    </source>
</evidence>
<keyword evidence="2 4" id="KW-0863">Zinc-finger</keyword>
<reference evidence="7" key="1">
    <citation type="submission" date="2020-03" db="EMBL/GenBank/DDBJ databases">
        <authorList>
            <person name="Weist P."/>
        </authorList>
    </citation>
    <scope>NUCLEOTIDE SEQUENCE</scope>
</reference>
<dbReference type="PROSITE" id="PS00518">
    <property type="entry name" value="ZF_RING_1"/>
    <property type="match status" value="1"/>
</dbReference>